<protein>
    <submittedName>
        <fullName evidence="1">Uncharacterized protein</fullName>
    </submittedName>
</protein>
<reference evidence="1 2" key="1">
    <citation type="submission" date="2014-02" db="EMBL/GenBank/DDBJ databases">
        <authorList>
            <person name="Sears C."/>
            <person name="Carroll K."/>
            <person name="Sack B.R."/>
            <person name="Qadri F."/>
            <person name="Myers L.L."/>
            <person name="Chung G.-T."/>
            <person name="Escheverria P."/>
            <person name="Fraser C.M."/>
            <person name="Sadzewicz L."/>
            <person name="Shefchek K.A."/>
            <person name="Tallon L."/>
            <person name="Das S.P."/>
            <person name="Daugherty S."/>
            <person name="Mongodin E.F."/>
        </authorList>
    </citation>
    <scope>NUCLEOTIDE SEQUENCE [LARGE SCALE GENOMIC DNA]</scope>
    <source>
        <strain evidence="2">3998T(B)3</strain>
    </source>
</reference>
<evidence type="ECO:0000313" key="1">
    <source>
        <dbReference type="EMBL" id="EXY89807.1"/>
    </source>
</evidence>
<dbReference type="EMBL" id="JGDB01000227">
    <property type="protein sequence ID" value="EXY89807.1"/>
    <property type="molecule type" value="Genomic_DNA"/>
</dbReference>
<dbReference type="AlphaFoldDB" id="A0A015U4S3"/>
<dbReference type="Proteomes" id="UP000020773">
    <property type="component" value="Unassembled WGS sequence"/>
</dbReference>
<comment type="caution">
    <text evidence="1">The sequence shown here is derived from an EMBL/GenBank/DDBJ whole genome shotgun (WGS) entry which is preliminary data.</text>
</comment>
<gene>
    <name evidence="1" type="ORF">M125_3519</name>
</gene>
<organism evidence="1 2">
    <name type="scientific">Bacteroides fragilis str. 3998T(B)3</name>
    <dbReference type="NCBI Taxonomy" id="1339316"/>
    <lineage>
        <taxon>Bacteria</taxon>
        <taxon>Pseudomonadati</taxon>
        <taxon>Bacteroidota</taxon>
        <taxon>Bacteroidia</taxon>
        <taxon>Bacteroidales</taxon>
        <taxon>Bacteroidaceae</taxon>
        <taxon>Bacteroides</taxon>
    </lineage>
</organism>
<evidence type="ECO:0000313" key="2">
    <source>
        <dbReference type="Proteomes" id="UP000020773"/>
    </source>
</evidence>
<proteinExistence type="predicted"/>
<sequence>MSPFLEDVPVKPPFLKVVRSGKIASISTSWLYPLLFEPVTLDFSQSGTPQWVGRY</sequence>
<accession>A0A015U4S3</accession>
<name>A0A015U4S3_BACFG</name>
<dbReference type="PATRIC" id="fig|1339316.3.peg.3332"/>